<keyword evidence="7" id="KW-1185">Reference proteome</keyword>
<keyword evidence="3" id="KW-0175">Coiled coil</keyword>
<evidence type="ECO:0000256" key="1">
    <source>
        <dbReference type="ARBA" id="ARBA00007953"/>
    </source>
</evidence>
<evidence type="ECO:0000256" key="2">
    <source>
        <dbReference type="ARBA" id="ARBA00023235"/>
    </source>
</evidence>
<evidence type="ECO:0000313" key="6">
    <source>
        <dbReference type="EMBL" id="GFH45577.1"/>
    </source>
</evidence>
<dbReference type="InterPro" id="IPR011760">
    <property type="entry name" value="PsdUridine_synth_TruD_insert"/>
</dbReference>
<dbReference type="CDD" id="cd02576">
    <property type="entry name" value="PseudoU_synth_ScPUS7"/>
    <property type="match status" value="1"/>
</dbReference>
<dbReference type="EMBL" id="BLLK01000020">
    <property type="protein sequence ID" value="GFH45577.1"/>
    <property type="molecule type" value="Genomic_DNA"/>
</dbReference>
<reference evidence="6 7" key="1">
    <citation type="journal article" date="2021" name="Sci. Rep.">
        <title>The genome of the diatom Chaetoceros tenuissimus carries an ancient integrated fragment of an extant virus.</title>
        <authorList>
            <person name="Hongo Y."/>
            <person name="Kimura K."/>
            <person name="Takaki Y."/>
            <person name="Yoshida Y."/>
            <person name="Baba S."/>
            <person name="Kobayashi G."/>
            <person name="Nagasaki K."/>
            <person name="Hano T."/>
            <person name="Tomaru Y."/>
        </authorList>
    </citation>
    <scope>NUCLEOTIDE SEQUENCE [LARGE SCALE GENOMIC DNA]</scope>
    <source>
        <strain evidence="6 7">NIES-3715</strain>
    </source>
</reference>
<evidence type="ECO:0000259" key="5">
    <source>
        <dbReference type="PROSITE" id="PS50984"/>
    </source>
</evidence>
<dbReference type="GO" id="GO:0005634">
    <property type="term" value="C:nucleus"/>
    <property type="evidence" value="ECO:0007669"/>
    <property type="project" value="TreeGrafter"/>
</dbReference>
<dbReference type="PIRSF" id="PIRSF037016">
    <property type="entry name" value="Pseudouridin_synth_euk_prd"/>
    <property type="match status" value="1"/>
</dbReference>
<dbReference type="Pfam" id="PF01142">
    <property type="entry name" value="TruD"/>
    <property type="match status" value="1"/>
</dbReference>
<feature type="domain" description="TRUD" evidence="5">
    <location>
        <begin position="536"/>
        <end position="759"/>
    </location>
</feature>
<dbReference type="AlphaFoldDB" id="A0AAD3CGB0"/>
<organism evidence="6 7">
    <name type="scientific">Chaetoceros tenuissimus</name>
    <dbReference type="NCBI Taxonomy" id="426638"/>
    <lineage>
        <taxon>Eukaryota</taxon>
        <taxon>Sar</taxon>
        <taxon>Stramenopiles</taxon>
        <taxon>Ochrophyta</taxon>
        <taxon>Bacillariophyta</taxon>
        <taxon>Coscinodiscophyceae</taxon>
        <taxon>Chaetocerotophycidae</taxon>
        <taxon>Chaetocerotales</taxon>
        <taxon>Chaetocerotaceae</taxon>
        <taxon>Chaetoceros</taxon>
    </lineage>
</organism>
<sequence>MTSLKGTHKDEDGWSLVNNDFNFSTIGIGEVFASRCTSEMDNSVRIDDGSIIRTGEIVGKLKCSPEDFIVREIQEHTGLIADLTNQEIPLQDTNETKQELNSTNKIEAKEMNDEKTEEEKDVAVSKEEKNVIEEESAEKVVRYLLEHCLMDEKIDGTEIFQQIEAMYENAKQGLGKCDGQMKESVIIPPIVDICIVKLKGMDHSNRFGEHLNRVAFHQTLKLAFPLLMSCSLGVEDSIKEAEKNCEIKTIDFSDKANRFLKVEVDPTFFDLVPYLLFPERDLPLLYMLRNEGIKDEDLITTTNQKKSGKKRKNRDERKTFDRNASDSSRKVNLVLKPTIERSERKSVHHCVTKCCRDLQTETQSDFVYDEINDSKTTCILVSWSRNAIHKARKRQKKGSSPTIYTSCVIKKVQQEHLSMINNLTSCLKCQQTDIGLAGIKDMQAITYQYCTLRDINIDRARKANDRLERYNIELGSFRTINKSLNIGDLKGNNFEIVVRDLKCVEKKVIEGKEYERFVDCNEQCISDRVAALKKNGFVNFFGEQRVGEAGNRDCIGVRSYEIGRMMLKNDFTGAIDLLMKGRNRTKDGQFAESEEVRNVRNLYFTSNKDVDKTLSVLPSFMTNSREKIVLKGLKRYGLERPLEAIKCLNFSVRTFWINAYQSYVWNKAVTERIQRFGYRPIIGDLYKDCDTNEIKVVDDISTVSITDIVLPLVGYNVIYPSNELGTFMQALLEKDDIKFKKDAVPEATAKGSYRHIVVKCDDLTWQRIETDGDSSDCVSSARFRFSLPKGSYATVCLRELMLNTISR</sequence>
<evidence type="ECO:0000313" key="7">
    <source>
        <dbReference type="Proteomes" id="UP001054902"/>
    </source>
</evidence>
<dbReference type="PROSITE" id="PS50984">
    <property type="entry name" value="TRUD"/>
    <property type="match status" value="1"/>
</dbReference>
<comment type="caution">
    <text evidence="6">The sequence shown here is derived from an EMBL/GenBank/DDBJ whole genome shotgun (WGS) entry which is preliminary data.</text>
</comment>
<gene>
    <name evidence="6" type="ORF">CTEN210_02051</name>
</gene>
<dbReference type="SUPFAM" id="SSF55120">
    <property type="entry name" value="Pseudouridine synthase"/>
    <property type="match status" value="1"/>
</dbReference>
<protein>
    <recommendedName>
        <fullName evidence="5">TRUD domain-containing protein</fullName>
    </recommendedName>
</protein>
<dbReference type="InterPro" id="IPR001656">
    <property type="entry name" value="PsdUridine_synth_TruD"/>
</dbReference>
<dbReference type="PANTHER" id="PTHR13326">
    <property type="entry name" value="TRNA PSEUDOURIDINE SYNTHASE D"/>
    <property type="match status" value="1"/>
</dbReference>
<name>A0AAD3CGB0_9STRA</name>
<dbReference type="GO" id="GO:0001522">
    <property type="term" value="P:pseudouridine synthesis"/>
    <property type="evidence" value="ECO:0007669"/>
    <property type="project" value="InterPro"/>
</dbReference>
<accession>A0AAD3CGB0</accession>
<dbReference type="Gene3D" id="3.30.2350.20">
    <property type="entry name" value="TruD, catalytic domain"/>
    <property type="match status" value="2"/>
</dbReference>
<dbReference type="Proteomes" id="UP001054902">
    <property type="component" value="Unassembled WGS sequence"/>
</dbReference>
<dbReference type="InterPro" id="IPR042214">
    <property type="entry name" value="TruD_catalytic"/>
</dbReference>
<dbReference type="InterPro" id="IPR020103">
    <property type="entry name" value="PsdUridine_synth_cat_dom_sf"/>
</dbReference>
<keyword evidence="2" id="KW-0413">Isomerase</keyword>
<evidence type="ECO:0000256" key="3">
    <source>
        <dbReference type="SAM" id="Coils"/>
    </source>
</evidence>
<comment type="similarity">
    <text evidence="1">Belongs to the pseudouridine synthase TruD family.</text>
</comment>
<evidence type="ECO:0000256" key="4">
    <source>
        <dbReference type="SAM" id="MobiDB-lite"/>
    </source>
</evidence>
<dbReference type="GO" id="GO:0009982">
    <property type="term" value="F:pseudouridine synthase activity"/>
    <property type="evidence" value="ECO:0007669"/>
    <property type="project" value="InterPro"/>
</dbReference>
<proteinExistence type="inferred from homology"/>
<dbReference type="GO" id="GO:0003723">
    <property type="term" value="F:RNA binding"/>
    <property type="evidence" value="ECO:0007669"/>
    <property type="project" value="InterPro"/>
</dbReference>
<feature type="compositionally biased region" description="Basic and acidic residues" evidence="4">
    <location>
        <begin position="313"/>
        <end position="327"/>
    </location>
</feature>
<feature type="coiled-coil region" evidence="3">
    <location>
        <begin position="108"/>
        <end position="135"/>
    </location>
</feature>
<feature type="region of interest" description="Disordered" evidence="4">
    <location>
        <begin position="299"/>
        <end position="327"/>
    </location>
</feature>
<dbReference type="PANTHER" id="PTHR13326:SF21">
    <property type="entry name" value="PSEUDOURIDYLATE SYNTHASE PUS7L"/>
    <property type="match status" value="1"/>
</dbReference>